<gene>
    <name evidence="1" type="ORF">E2C01_086340</name>
</gene>
<sequence length="59" mass="6882">MHLLWRKVFVVDGMTLLAFSHYHRLEPRQGSLLLCRSCPGCWHEAMVIGLQELKMNTNN</sequence>
<dbReference type="Proteomes" id="UP000324222">
    <property type="component" value="Unassembled WGS sequence"/>
</dbReference>
<proteinExistence type="predicted"/>
<dbReference type="EMBL" id="VSRR010087318">
    <property type="protein sequence ID" value="MPC91313.1"/>
    <property type="molecule type" value="Genomic_DNA"/>
</dbReference>
<protein>
    <submittedName>
        <fullName evidence="1">Uncharacterized protein</fullName>
    </submittedName>
</protein>
<reference evidence="1 2" key="1">
    <citation type="submission" date="2019-05" db="EMBL/GenBank/DDBJ databases">
        <title>Another draft genome of Portunus trituberculatus and its Hox gene families provides insights of decapod evolution.</title>
        <authorList>
            <person name="Jeong J.-H."/>
            <person name="Song I."/>
            <person name="Kim S."/>
            <person name="Choi T."/>
            <person name="Kim D."/>
            <person name="Ryu S."/>
            <person name="Kim W."/>
        </authorList>
    </citation>
    <scope>NUCLEOTIDE SEQUENCE [LARGE SCALE GENOMIC DNA]</scope>
    <source>
        <tissue evidence="1">Muscle</tissue>
    </source>
</reference>
<accession>A0A5B7JA17</accession>
<keyword evidence="2" id="KW-1185">Reference proteome</keyword>
<evidence type="ECO:0000313" key="2">
    <source>
        <dbReference type="Proteomes" id="UP000324222"/>
    </source>
</evidence>
<name>A0A5B7JA17_PORTR</name>
<evidence type="ECO:0000313" key="1">
    <source>
        <dbReference type="EMBL" id="MPC91313.1"/>
    </source>
</evidence>
<comment type="caution">
    <text evidence="1">The sequence shown here is derived from an EMBL/GenBank/DDBJ whole genome shotgun (WGS) entry which is preliminary data.</text>
</comment>
<organism evidence="1 2">
    <name type="scientific">Portunus trituberculatus</name>
    <name type="common">Swimming crab</name>
    <name type="synonym">Neptunus trituberculatus</name>
    <dbReference type="NCBI Taxonomy" id="210409"/>
    <lineage>
        <taxon>Eukaryota</taxon>
        <taxon>Metazoa</taxon>
        <taxon>Ecdysozoa</taxon>
        <taxon>Arthropoda</taxon>
        <taxon>Crustacea</taxon>
        <taxon>Multicrustacea</taxon>
        <taxon>Malacostraca</taxon>
        <taxon>Eumalacostraca</taxon>
        <taxon>Eucarida</taxon>
        <taxon>Decapoda</taxon>
        <taxon>Pleocyemata</taxon>
        <taxon>Brachyura</taxon>
        <taxon>Eubrachyura</taxon>
        <taxon>Portunoidea</taxon>
        <taxon>Portunidae</taxon>
        <taxon>Portuninae</taxon>
        <taxon>Portunus</taxon>
    </lineage>
</organism>
<dbReference type="AlphaFoldDB" id="A0A5B7JA17"/>